<organism evidence="1 2">
    <name type="scientific">Acanthamoeba castellanii (strain ATCC 30010 / Neff)</name>
    <dbReference type="NCBI Taxonomy" id="1257118"/>
    <lineage>
        <taxon>Eukaryota</taxon>
        <taxon>Amoebozoa</taxon>
        <taxon>Discosea</taxon>
        <taxon>Longamoebia</taxon>
        <taxon>Centramoebida</taxon>
        <taxon>Acanthamoebidae</taxon>
        <taxon>Acanthamoeba</taxon>
    </lineage>
</organism>
<name>L8GHY2_ACACF</name>
<dbReference type="Pfam" id="PF08883">
    <property type="entry name" value="DOPA_dioxygen"/>
    <property type="match status" value="1"/>
</dbReference>
<dbReference type="PANTHER" id="PTHR36423:SF2">
    <property type="entry name" value="AFR070WP"/>
    <property type="match status" value="1"/>
</dbReference>
<gene>
    <name evidence="1" type="ORF">ACA1_330330</name>
</gene>
<proteinExistence type="predicted"/>
<dbReference type="InterPro" id="IPR014980">
    <property type="entry name" value="DOPA_dioxygen"/>
</dbReference>
<dbReference type="Gene3D" id="3.30.70.1240">
    <property type="entry name" value="DOPA-like domains"/>
    <property type="match status" value="1"/>
</dbReference>
<dbReference type="RefSeq" id="XP_004334482.1">
    <property type="nucleotide sequence ID" value="XM_004334434.1"/>
</dbReference>
<dbReference type="InterPro" id="IPR023389">
    <property type="entry name" value="DOPA-like_sf"/>
</dbReference>
<accession>L8GHY2</accession>
<keyword evidence="2" id="KW-1185">Reference proteome</keyword>
<dbReference type="KEGG" id="acan:ACA1_330330"/>
<dbReference type="VEuPathDB" id="AmoebaDB:ACA1_330330"/>
<dbReference type="AlphaFoldDB" id="L8GHY2"/>
<dbReference type="Proteomes" id="UP000011083">
    <property type="component" value="Unassembled WGS sequence"/>
</dbReference>
<dbReference type="GeneID" id="14912968"/>
<dbReference type="EMBL" id="KB008114">
    <property type="protein sequence ID" value="ELR12469.1"/>
    <property type="molecule type" value="Genomic_DNA"/>
</dbReference>
<reference evidence="1 2" key="1">
    <citation type="journal article" date="2013" name="Genome Biol.">
        <title>Genome of Acanthamoeba castellanii highlights extensive lateral gene transfer and early evolution of tyrosine kinase signaling.</title>
        <authorList>
            <person name="Clarke M."/>
            <person name="Lohan A.J."/>
            <person name="Liu B."/>
            <person name="Lagkouvardos I."/>
            <person name="Roy S."/>
            <person name="Zafar N."/>
            <person name="Bertelli C."/>
            <person name="Schilde C."/>
            <person name="Kianianmomeni A."/>
            <person name="Burglin T.R."/>
            <person name="Frech C."/>
            <person name="Turcotte B."/>
            <person name="Kopec K.O."/>
            <person name="Synnott J.M."/>
            <person name="Choo C."/>
            <person name="Paponov I."/>
            <person name="Finkler A."/>
            <person name="Soon Heng Tan C."/>
            <person name="Hutchins A.P."/>
            <person name="Weinmeier T."/>
            <person name="Rattei T."/>
            <person name="Chu J.S."/>
            <person name="Gimenez G."/>
            <person name="Irimia M."/>
            <person name="Rigden D.J."/>
            <person name="Fitzpatrick D.A."/>
            <person name="Lorenzo-Morales J."/>
            <person name="Bateman A."/>
            <person name="Chiu C.H."/>
            <person name="Tang P."/>
            <person name="Hegemann P."/>
            <person name="Fromm H."/>
            <person name="Raoult D."/>
            <person name="Greub G."/>
            <person name="Miranda-Saavedra D."/>
            <person name="Chen N."/>
            <person name="Nash P."/>
            <person name="Ginger M.L."/>
            <person name="Horn M."/>
            <person name="Schaap P."/>
            <person name="Caler L."/>
            <person name="Loftus B."/>
        </authorList>
    </citation>
    <scope>NUCLEOTIDE SEQUENCE [LARGE SCALE GENOMIC DNA]</scope>
    <source>
        <strain evidence="1 2">Neff</strain>
    </source>
</reference>
<protein>
    <submittedName>
        <fullName evidence="1">Uncharacterized protein</fullName>
    </submittedName>
</protein>
<dbReference type="OrthoDB" id="9970095at2759"/>
<dbReference type="PIRSF" id="PIRSF028139">
    <property type="entry name" value="DOPA-diox_rel_Mll2280"/>
    <property type="match status" value="1"/>
</dbReference>
<dbReference type="PANTHER" id="PTHR36423">
    <property type="entry name" value="AFR070WP"/>
    <property type="match status" value="1"/>
</dbReference>
<evidence type="ECO:0000313" key="2">
    <source>
        <dbReference type="Proteomes" id="UP000011083"/>
    </source>
</evidence>
<sequence>MSDPTKFAEPVTSFDVHIYFFQGSERSVQSAARLREEILQTFPDFEVYKLHTTPIGPHPTGMFEVDLRTPQQFAQLVPWLVTRRGEHSVLIHPHTGDGLRDHTVNAIWLGDKVPLILDVLRPRTQQ</sequence>
<dbReference type="SUPFAM" id="SSF143410">
    <property type="entry name" value="DOPA-like"/>
    <property type="match status" value="1"/>
</dbReference>
<evidence type="ECO:0000313" key="1">
    <source>
        <dbReference type="EMBL" id="ELR12469.1"/>
    </source>
</evidence>